<dbReference type="EMBL" id="AZLV01000259">
    <property type="protein sequence ID" value="ETJ06586.1"/>
    <property type="molecule type" value="Genomic_DNA"/>
</dbReference>
<dbReference type="PATRIC" id="fig|1403939.3.peg.347"/>
<feature type="compositionally biased region" description="Low complexity" evidence="1">
    <location>
        <begin position="28"/>
        <end position="50"/>
    </location>
</feature>
<gene>
    <name evidence="2" type="ORF">Q605_AUC00259G0006</name>
</gene>
<evidence type="ECO:0000313" key="2">
    <source>
        <dbReference type="EMBL" id="ETJ06586.1"/>
    </source>
</evidence>
<evidence type="ECO:0000256" key="1">
    <source>
        <dbReference type="SAM" id="MobiDB-lite"/>
    </source>
</evidence>
<protein>
    <submittedName>
        <fullName evidence="2">NADH-quinone oxidoreductase subunit H</fullName>
    </submittedName>
</protein>
<dbReference type="Proteomes" id="UP000018852">
    <property type="component" value="Unassembled WGS sequence"/>
</dbReference>
<feature type="non-terminal residue" evidence="2">
    <location>
        <position position="1"/>
    </location>
</feature>
<sequence length="66" mass="6524">EVADDDVVAPGEEADAFAGGFPVPPLPGQSLPLSPRARRAPAAPVLAGGATSTPSTETPVQEGTDD</sequence>
<comment type="caution">
    <text evidence="2">The sequence shown here is derived from an EMBL/GenBank/DDBJ whole genome shotgun (WGS) entry which is preliminary data.</text>
</comment>
<dbReference type="AlphaFoldDB" id="W1VLK3"/>
<name>W1VLK3_9ACTO</name>
<organism evidence="2 3">
    <name type="scientific">Actinomyces urogenitalis DORA_12</name>
    <dbReference type="NCBI Taxonomy" id="1403939"/>
    <lineage>
        <taxon>Bacteria</taxon>
        <taxon>Bacillati</taxon>
        <taxon>Actinomycetota</taxon>
        <taxon>Actinomycetes</taxon>
        <taxon>Actinomycetales</taxon>
        <taxon>Actinomycetaceae</taxon>
        <taxon>Actinomyces</taxon>
    </lineage>
</organism>
<accession>W1VLK3</accession>
<feature type="compositionally biased region" description="Polar residues" evidence="1">
    <location>
        <begin position="51"/>
        <end position="66"/>
    </location>
</feature>
<feature type="compositionally biased region" description="Acidic residues" evidence="1">
    <location>
        <begin position="1"/>
        <end position="15"/>
    </location>
</feature>
<feature type="region of interest" description="Disordered" evidence="1">
    <location>
        <begin position="1"/>
        <end position="66"/>
    </location>
</feature>
<evidence type="ECO:0000313" key="3">
    <source>
        <dbReference type="Proteomes" id="UP000018852"/>
    </source>
</evidence>
<proteinExistence type="predicted"/>
<reference evidence="2 3" key="1">
    <citation type="submission" date="2013-12" db="EMBL/GenBank/DDBJ databases">
        <title>A Varibaculum cambriense genome reconstructed from a premature infant gut community with otherwise low bacterial novelty that shifts toward anaerobic metabolism during the third week of life.</title>
        <authorList>
            <person name="Brown C.T."/>
            <person name="Sharon I."/>
            <person name="Thomas B.C."/>
            <person name="Castelle C.J."/>
            <person name="Morowitz M.J."/>
            <person name="Banfield J.F."/>
        </authorList>
    </citation>
    <scope>NUCLEOTIDE SEQUENCE [LARGE SCALE GENOMIC DNA]</scope>
    <source>
        <strain evidence="3">DORA_12</strain>
    </source>
</reference>